<dbReference type="OrthoDB" id="2139606at2759"/>
<name>A0A0H1BE10_9EURO</name>
<comment type="caution">
    <text evidence="3">The sequence shown here is derived from an EMBL/GenBank/DDBJ whole genome shotgun (WGS) entry which is preliminary data.</text>
</comment>
<dbReference type="EMBL" id="LDEV01002826">
    <property type="protein sequence ID" value="KLJ07431.1"/>
    <property type="molecule type" value="Genomic_DNA"/>
</dbReference>
<feature type="transmembrane region" description="Helical" evidence="2">
    <location>
        <begin position="151"/>
        <end position="171"/>
    </location>
</feature>
<feature type="transmembrane region" description="Helical" evidence="2">
    <location>
        <begin position="249"/>
        <end position="271"/>
    </location>
</feature>
<evidence type="ECO:0000256" key="2">
    <source>
        <dbReference type="SAM" id="Phobius"/>
    </source>
</evidence>
<evidence type="ECO:0008006" key="5">
    <source>
        <dbReference type="Google" id="ProtNLM"/>
    </source>
</evidence>
<dbReference type="GO" id="GO:0005789">
    <property type="term" value="C:endoplasmic reticulum membrane"/>
    <property type="evidence" value="ECO:0007669"/>
    <property type="project" value="InterPro"/>
</dbReference>
<feature type="compositionally biased region" description="Polar residues" evidence="1">
    <location>
        <begin position="1"/>
        <end position="12"/>
    </location>
</feature>
<keyword evidence="2" id="KW-0812">Transmembrane</keyword>
<organism evidence="3 4">
    <name type="scientific">Blastomyces silverae</name>
    <dbReference type="NCBI Taxonomy" id="2060906"/>
    <lineage>
        <taxon>Eukaryota</taxon>
        <taxon>Fungi</taxon>
        <taxon>Dikarya</taxon>
        <taxon>Ascomycota</taxon>
        <taxon>Pezizomycotina</taxon>
        <taxon>Eurotiomycetes</taxon>
        <taxon>Eurotiomycetidae</taxon>
        <taxon>Onygenales</taxon>
        <taxon>Ajellomycetaceae</taxon>
        <taxon>Blastomyces</taxon>
    </lineage>
</organism>
<feature type="region of interest" description="Disordered" evidence="1">
    <location>
        <begin position="1"/>
        <end position="27"/>
    </location>
</feature>
<dbReference type="GO" id="GO:0034599">
    <property type="term" value="P:cellular response to oxidative stress"/>
    <property type="evidence" value="ECO:0007669"/>
    <property type="project" value="InterPro"/>
</dbReference>
<evidence type="ECO:0000313" key="3">
    <source>
        <dbReference type="EMBL" id="KLJ07431.1"/>
    </source>
</evidence>
<dbReference type="InterPro" id="IPR021100">
    <property type="entry name" value="N-glycosylation_EOS1"/>
</dbReference>
<dbReference type="PANTHER" id="PTHR28147">
    <property type="entry name" value="N-GLYCOSYLATION PROTEIN EOS1"/>
    <property type="match status" value="1"/>
</dbReference>
<dbReference type="PANTHER" id="PTHR28147:SF1">
    <property type="entry name" value="N-GLYCOSYLATION PROTEIN EOS1"/>
    <property type="match status" value="1"/>
</dbReference>
<feature type="transmembrane region" description="Helical" evidence="2">
    <location>
        <begin position="111"/>
        <end position="131"/>
    </location>
</feature>
<dbReference type="GO" id="GO:0006487">
    <property type="term" value="P:protein N-linked glycosylation"/>
    <property type="evidence" value="ECO:0007669"/>
    <property type="project" value="TreeGrafter"/>
</dbReference>
<evidence type="ECO:0000313" key="4">
    <source>
        <dbReference type="Proteomes" id="UP000053573"/>
    </source>
</evidence>
<evidence type="ECO:0000256" key="1">
    <source>
        <dbReference type="SAM" id="MobiDB-lite"/>
    </source>
</evidence>
<gene>
    <name evidence="3" type="ORF">EMPG_17096</name>
</gene>
<keyword evidence="4" id="KW-1185">Reference proteome</keyword>
<dbReference type="Pfam" id="PF12326">
    <property type="entry name" value="EOS1"/>
    <property type="match status" value="1"/>
</dbReference>
<keyword evidence="2" id="KW-1133">Transmembrane helix</keyword>
<keyword evidence="2" id="KW-0472">Membrane</keyword>
<sequence>MSSNDSSPSTVPFQPPSPSTPASEPRDVLSSLHPRVAVILGVDRRWYIPLLLCRGLSILPATWWGLRCAFTFLAELLRIRPQFWHEGWTAAIVRGAAPDWDVERRFRVTEVALAIIWVFSCSVSSLRPIIMGTHVYKGEKGDQRTYKKYKLIANLIPGLQCSASAYLFYFFTDCMMSRWLLNYTPAAVVIRLLATNGLLAYLTSWILYLSGASSDPRLLLPAWISIASVLSFVYHITQRQINIKKETFATIYVFSIASFLSMCSLLLQLHLTRENEPEVPLFVMGRKILEFGAQKIAEYGVGGEVFDG</sequence>
<proteinExistence type="predicted"/>
<feature type="transmembrane region" description="Helical" evidence="2">
    <location>
        <begin position="220"/>
        <end position="237"/>
    </location>
</feature>
<feature type="transmembrane region" description="Helical" evidence="2">
    <location>
        <begin position="183"/>
        <end position="208"/>
    </location>
</feature>
<protein>
    <recommendedName>
        <fullName evidence="5">N-glycosylation protein EOS1</fullName>
    </recommendedName>
</protein>
<accession>A0A0H1BE10</accession>
<dbReference type="AlphaFoldDB" id="A0A0H1BE10"/>
<dbReference type="Proteomes" id="UP000053573">
    <property type="component" value="Unassembled WGS sequence"/>
</dbReference>
<reference evidence="4" key="1">
    <citation type="journal article" date="2015" name="PLoS Genet.">
        <title>The dynamic genome and transcriptome of the human fungal pathogen Blastomyces and close relative Emmonsia.</title>
        <authorList>
            <person name="Munoz J.F."/>
            <person name="Gauthier G.M."/>
            <person name="Desjardins C.A."/>
            <person name="Gallo J.E."/>
            <person name="Holder J."/>
            <person name="Sullivan T.D."/>
            <person name="Marty A.J."/>
            <person name="Carmen J.C."/>
            <person name="Chen Z."/>
            <person name="Ding L."/>
            <person name="Gujja S."/>
            <person name="Magrini V."/>
            <person name="Misas E."/>
            <person name="Mitreva M."/>
            <person name="Priest M."/>
            <person name="Saif S."/>
            <person name="Whiston E.A."/>
            <person name="Young S."/>
            <person name="Zeng Q."/>
            <person name="Goldman W.E."/>
            <person name="Mardis E.R."/>
            <person name="Taylor J.W."/>
            <person name="McEwen J.G."/>
            <person name="Clay O.K."/>
            <person name="Klein B.S."/>
            <person name="Cuomo C.A."/>
        </authorList>
    </citation>
    <scope>NUCLEOTIDE SEQUENCE [LARGE SCALE GENOMIC DNA]</scope>
    <source>
        <strain evidence="4">UAMH 139</strain>
    </source>
</reference>